<dbReference type="PROSITE" id="PS50026">
    <property type="entry name" value="EGF_3"/>
    <property type="match status" value="1"/>
</dbReference>
<feature type="domain" description="EGF-like" evidence="5">
    <location>
        <begin position="13"/>
        <end position="47"/>
    </location>
</feature>
<sequence>VCMNGTCSPHSVLKYDCNPQKKCHGHGVCNNRKMCHCFPGWKPPNCKVQGSPSSGSLSPGDTLKTWLLLGFCLFLPVVVGGTVLAMRWKQLSSFCARQTSQFDG</sequence>
<evidence type="ECO:0000259" key="5">
    <source>
        <dbReference type="PROSITE" id="PS50026"/>
    </source>
</evidence>
<dbReference type="GO" id="GO:0007155">
    <property type="term" value="P:cell adhesion"/>
    <property type="evidence" value="ECO:0007669"/>
    <property type="project" value="TreeGrafter"/>
</dbReference>
<dbReference type="AlphaFoldDB" id="A0A8C7ECH7"/>
<evidence type="ECO:0000313" key="7">
    <source>
        <dbReference type="Proteomes" id="UP000694420"/>
    </source>
</evidence>
<organism evidence="6 7">
    <name type="scientific">Nothoprocta perdicaria</name>
    <name type="common">Chilean tinamou</name>
    <name type="synonym">Crypturus perdicarius</name>
    <dbReference type="NCBI Taxonomy" id="30464"/>
    <lineage>
        <taxon>Eukaryota</taxon>
        <taxon>Metazoa</taxon>
        <taxon>Chordata</taxon>
        <taxon>Craniata</taxon>
        <taxon>Vertebrata</taxon>
        <taxon>Euteleostomi</taxon>
        <taxon>Archelosauria</taxon>
        <taxon>Archosauria</taxon>
        <taxon>Dinosauria</taxon>
        <taxon>Saurischia</taxon>
        <taxon>Theropoda</taxon>
        <taxon>Coelurosauria</taxon>
        <taxon>Aves</taxon>
        <taxon>Palaeognathae</taxon>
        <taxon>Tinamiformes</taxon>
        <taxon>Tinamidae</taxon>
        <taxon>Nothoprocta</taxon>
    </lineage>
</organism>
<evidence type="ECO:0000313" key="6">
    <source>
        <dbReference type="Ensembl" id="ENSNPEP00000010059.1"/>
    </source>
</evidence>
<dbReference type="PANTHER" id="PTHR11905:SF158">
    <property type="entry name" value="DISINTEGRIN AND METALLOPROTEINASE DOMAIN-CONTAINING PROTEIN 18"/>
    <property type="match status" value="1"/>
</dbReference>
<comment type="caution">
    <text evidence="3">Lacks conserved residue(s) required for the propagation of feature annotation.</text>
</comment>
<feature type="disulfide bond" evidence="3">
    <location>
        <begin position="37"/>
        <end position="46"/>
    </location>
</feature>
<reference evidence="6" key="2">
    <citation type="submission" date="2025-09" db="UniProtKB">
        <authorList>
            <consortium name="Ensembl"/>
        </authorList>
    </citation>
    <scope>IDENTIFICATION</scope>
</reference>
<dbReference type="Proteomes" id="UP000694420">
    <property type="component" value="Unplaced"/>
</dbReference>
<dbReference type="Gene3D" id="2.10.25.10">
    <property type="entry name" value="Laminin"/>
    <property type="match status" value="1"/>
</dbReference>
<evidence type="ECO:0000256" key="3">
    <source>
        <dbReference type="PROSITE-ProRule" id="PRU00076"/>
    </source>
</evidence>
<dbReference type="GO" id="GO:0008584">
    <property type="term" value="P:male gonad development"/>
    <property type="evidence" value="ECO:0007669"/>
    <property type="project" value="TreeGrafter"/>
</dbReference>
<reference evidence="6" key="1">
    <citation type="submission" date="2025-08" db="UniProtKB">
        <authorList>
            <consortium name="Ensembl"/>
        </authorList>
    </citation>
    <scope>IDENTIFICATION</scope>
</reference>
<name>A0A8C7ECH7_NOTPE</name>
<dbReference type="InterPro" id="IPR013111">
    <property type="entry name" value="EGF_extracell"/>
</dbReference>
<dbReference type="GO" id="GO:0005886">
    <property type="term" value="C:plasma membrane"/>
    <property type="evidence" value="ECO:0007669"/>
    <property type="project" value="TreeGrafter"/>
</dbReference>
<accession>A0A8C7ECH7</accession>
<dbReference type="InterPro" id="IPR000742">
    <property type="entry name" value="EGF"/>
</dbReference>
<keyword evidence="7" id="KW-1185">Reference proteome</keyword>
<protein>
    <recommendedName>
        <fullName evidence="5">EGF-like domain-containing protein</fullName>
    </recommendedName>
</protein>
<dbReference type="PROSITE" id="PS01186">
    <property type="entry name" value="EGF_2"/>
    <property type="match status" value="1"/>
</dbReference>
<dbReference type="Ensembl" id="ENSNPET00000010308.1">
    <property type="protein sequence ID" value="ENSNPEP00000010059.1"/>
    <property type="gene ID" value="ENSNPEG00000007543.1"/>
</dbReference>
<evidence type="ECO:0000256" key="4">
    <source>
        <dbReference type="SAM" id="Phobius"/>
    </source>
</evidence>
<evidence type="ECO:0000256" key="2">
    <source>
        <dbReference type="ARBA" id="ARBA00023157"/>
    </source>
</evidence>
<feature type="transmembrane region" description="Helical" evidence="4">
    <location>
        <begin position="66"/>
        <end position="88"/>
    </location>
</feature>
<keyword evidence="2 3" id="KW-1015">Disulfide bond</keyword>
<evidence type="ECO:0000256" key="1">
    <source>
        <dbReference type="ARBA" id="ARBA00022536"/>
    </source>
</evidence>
<dbReference type="Pfam" id="PF07974">
    <property type="entry name" value="EGF_2"/>
    <property type="match status" value="1"/>
</dbReference>
<proteinExistence type="predicted"/>
<dbReference type="PANTHER" id="PTHR11905">
    <property type="entry name" value="ADAM A DISINTEGRIN AND METALLOPROTEASE DOMAIN"/>
    <property type="match status" value="1"/>
</dbReference>
<keyword evidence="4" id="KW-0472">Membrane</keyword>
<keyword evidence="4" id="KW-0812">Transmembrane</keyword>
<keyword evidence="1 3" id="KW-0245">EGF-like domain</keyword>
<dbReference type="GO" id="GO:0007339">
    <property type="term" value="P:binding of sperm to zona pellucida"/>
    <property type="evidence" value="ECO:0007669"/>
    <property type="project" value="TreeGrafter"/>
</dbReference>
<keyword evidence="4" id="KW-1133">Transmembrane helix</keyword>